<dbReference type="PANTHER" id="PTHR42815:SF2">
    <property type="entry name" value="FAD-BINDING, PUTATIVE (AFU_ORTHOLOGUE AFUA_6G07600)-RELATED"/>
    <property type="match status" value="1"/>
</dbReference>
<feature type="domain" description="Pyridoxamine 5'-phosphate oxidase N-terminal" evidence="2">
    <location>
        <begin position="49"/>
        <end position="176"/>
    </location>
</feature>
<dbReference type="Proteomes" id="UP000242444">
    <property type="component" value="Unassembled WGS sequence"/>
</dbReference>
<comment type="caution">
    <text evidence="3">The sequence shown here is derived from an EMBL/GenBank/DDBJ whole genome shotgun (WGS) entry which is preliminary data.</text>
</comment>
<feature type="compositionally biased region" description="Low complexity" evidence="1">
    <location>
        <begin position="235"/>
        <end position="254"/>
    </location>
</feature>
<organism evidence="3 4">
    <name type="scientific">Amycolatopsis antarctica</name>
    <dbReference type="NCBI Taxonomy" id="1854586"/>
    <lineage>
        <taxon>Bacteria</taxon>
        <taxon>Bacillati</taxon>
        <taxon>Actinomycetota</taxon>
        <taxon>Actinomycetes</taxon>
        <taxon>Pseudonocardiales</taxon>
        <taxon>Pseudonocardiaceae</taxon>
        <taxon>Amycolatopsis</taxon>
    </lineage>
</organism>
<sequence length="261" mass="28798">MNPTGPGSPDADDCDQAPGSSGERMLQCAYGTRDRASRFYRDQMANRLNEQMIEFIGRMEMAFIATSDADGEADCSFRAGPPGFIQVLGDQRIAYPEYRGNGVLASLGNIKENPHIGMLMVDFVRDLIGLHVNGRAAVVDDVVLHRYHPWLPREFERGRTPERWVVVDVVEAYIHCRKHIPRMQPVGRDRAWGTDDGRSKGGDFFGVRAQRRAEAAAAETVELPTPARGGAFVEPARPASPRPALRPVRASRAVQSIVKGS</sequence>
<dbReference type="RefSeq" id="WP_094864350.1">
    <property type="nucleotide sequence ID" value="NZ_NKYE01000013.1"/>
</dbReference>
<dbReference type="OrthoDB" id="9790331at2"/>
<dbReference type="InterPro" id="IPR012349">
    <property type="entry name" value="Split_barrel_FMN-bd"/>
</dbReference>
<evidence type="ECO:0000313" key="3">
    <source>
        <dbReference type="EMBL" id="OZM71402.1"/>
    </source>
</evidence>
<name>A0A263CZ12_9PSEU</name>
<evidence type="ECO:0000259" key="2">
    <source>
        <dbReference type="Pfam" id="PF01243"/>
    </source>
</evidence>
<dbReference type="AlphaFoldDB" id="A0A263CZ12"/>
<evidence type="ECO:0000256" key="1">
    <source>
        <dbReference type="SAM" id="MobiDB-lite"/>
    </source>
</evidence>
<evidence type="ECO:0000313" key="4">
    <source>
        <dbReference type="Proteomes" id="UP000242444"/>
    </source>
</evidence>
<keyword evidence="4" id="KW-1185">Reference proteome</keyword>
<dbReference type="EMBL" id="NKYE01000013">
    <property type="protein sequence ID" value="OZM71402.1"/>
    <property type="molecule type" value="Genomic_DNA"/>
</dbReference>
<dbReference type="InParanoid" id="A0A263CZ12"/>
<dbReference type="SUPFAM" id="SSF50475">
    <property type="entry name" value="FMN-binding split barrel"/>
    <property type="match status" value="1"/>
</dbReference>
<dbReference type="Gene3D" id="2.30.110.10">
    <property type="entry name" value="Electron Transport, Fmn-binding Protein, Chain A"/>
    <property type="match status" value="1"/>
</dbReference>
<dbReference type="Pfam" id="PF01243">
    <property type="entry name" value="PNPOx_N"/>
    <property type="match status" value="1"/>
</dbReference>
<feature type="region of interest" description="Disordered" evidence="1">
    <location>
        <begin position="1"/>
        <end position="24"/>
    </location>
</feature>
<accession>A0A263CZ12</accession>
<reference evidence="3 4" key="1">
    <citation type="submission" date="2017-07" db="EMBL/GenBank/DDBJ databases">
        <title>Amycolatopsis antarcticus sp. nov., isolated from the surface of an Antarcticus brown macroalga.</title>
        <authorList>
            <person name="Wang J."/>
            <person name="Leiva S."/>
            <person name="Huang J."/>
            <person name="Huang Y."/>
        </authorList>
    </citation>
    <scope>NUCLEOTIDE SEQUENCE [LARGE SCALE GENOMIC DNA]</scope>
    <source>
        <strain evidence="3 4">AU-G6</strain>
    </source>
</reference>
<feature type="region of interest" description="Disordered" evidence="1">
    <location>
        <begin position="226"/>
        <end position="261"/>
    </location>
</feature>
<dbReference type="InterPro" id="IPR011576">
    <property type="entry name" value="Pyridox_Oxase_N"/>
</dbReference>
<dbReference type="PANTHER" id="PTHR42815">
    <property type="entry name" value="FAD-BINDING, PUTATIVE (AFU_ORTHOLOGUE AFUA_6G07600)-RELATED"/>
    <property type="match status" value="1"/>
</dbReference>
<protein>
    <submittedName>
        <fullName evidence="3">Pyridoxamine 5-phosphate oxidase</fullName>
    </submittedName>
</protein>
<gene>
    <name evidence="3" type="ORF">CFN78_19760</name>
</gene>
<proteinExistence type="predicted"/>